<reference evidence="3 5" key="1">
    <citation type="submission" date="2015-08" db="EMBL/GenBank/DDBJ databases">
        <title>Draft Genome Sequence of Rathayibacter sp. Strain VKM Ac-2596 Isolated from Leaf Gall Induced by Plant-Parasitic Nematodes.</title>
        <authorList>
            <person name="Vasilenko O.V."/>
            <person name="Starodumova I.P."/>
            <person name="Tarlachkov S.V."/>
            <person name="Dorofeeva L.V."/>
            <person name="Evtushenko L.I."/>
        </authorList>
    </citation>
    <scope>NUCLEOTIDE SEQUENCE [LARGE SCALE GENOMIC DNA]</scope>
    <source>
        <strain evidence="3 5">VKM Ac-2596</strain>
    </source>
</reference>
<sequence>MATVMSAGVLLYREAAGGTEVFLGRMGGPFWTRRPRAWSIPKGLQEAGEAPLDTARREYEEEIGAPPPTALALLGVFRQNSAKTVTVFAGRGEESTVFVSSTTVELEWPRGSGVFRVVPEIETARWLSLVEARGLIVAGQVPVLDALSALLASTGQSNSSSTGSNGTETSSAE</sequence>
<evidence type="ECO:0000256" key="1">
    <source>
        <dbReference type="SAM" id="MobiDB-lite"/>
    </source>
</evidence>
<dbReference type="Proteomes" id="UP000465031">
    <property type="component" value="Chromosome"/>
</dbReference>
<dbReference type="AlphaFoldDB" id="A0A162F858"/>
<dbReference type="InterPro" id="IPR000086">
    <property type="entry name" value="NUDIX_hydrolase_dom"/>
</dbReference>
<dbReference type="PROSITE" id="PS51462">
    <property type="entry name" value="NUDIX"/>
    <property type="match status" value="1"/>
</dbReference>
<gene>
    <name evidence="3" type="ORF">ACH61_02563</name>
    <name evidence="4" type="ORF">GSU10_06585</name>
</gene>
<dbReference type="Gene3D" id="3.90.79.10">
    <property type="entry name" value="Nucleoside Triphosphate Pyrophosphohydrolase"/>
    <property type="match status" value="1"/>
</dbReference>
<dbReference type="EMBL" id="CP047186">
    <property type="protein sequence ID" value="QHC55333.1"/>
    <property type="molecule type" value="Genomic_DNA"/>
</dbReference>
<keyword evidence="5" id="KW-1185">Reference proteome</keyword>
<feature type="domain" description="Nudix hydrolase" evidence="2">
    <location>
        <begin position="2"/>
        <end position="149"/>
    </location>
</feature>
<dbReference type="GO" id="GO:0006754">
    <property type="term" value="P:ATP biosynthetic process"/>
    <property type="evidence" value="ECO:0007669"/>
    <property type="project" value="TreeGrafter"/>
</dbReference>
<dbReference type="Proteomes" id="UP000076717">
    <property type="component" value="Unassembled WGS sequence"/>
</dbReference>
<feature type="region of interest" description="Disordered" evidence="1">
    <location>
        <begin position="154"/>
        <end position="173"/>
    </location>
</feature>
<protein>
    <submittedName>
        <fullName evidence="3">NUDIX domain protein</fullName>
    </submittedName>
    <submittedName>
        <fullName evidence="4">NUDIX domain-containing protein</fullName>
    </submittedName>
</protein>
<dbReference type="Pfam" id="PF00293">
    <property type="entry name" value="NUDIX"/>
    <property type="match status" value="1"/>
</dbReference>
<dbReference type="PANTHER" id="PTHR21340">
    <property type="entry name" value="DIADENOSINE 5,5-P1,P4-TETRAPHOSPHATE PYROPHOSPHOHYDROLASE MUTT"/>
    <property type="match status" value="1"/>
</dbReference>
<dbReference type="InterPro" id="IPR015797">
    <property type="entry name" value="NUDIX_hydrolase-like_dom_sf"/>
</dbReference>
<accession>A0A162F858</accession>
<dbReference type="InterPro" id="IPR051325">
    <property type="entry name" value="Nudix_hydrolase_domain"/>
</dbReference>
<dbReference type="PANTHER" id="PTHR21340:SF7">
    <property type="entry name" value="NUDIX HYDROLASE DOMAIN-CONTAINING PROTEIN"/>
    <property type="match status" value="1"/>
</dbReference>
<dbReference type="RefSeq" id="WP_082845234.1">
    <property type="nucleotide sequence ID" value="NZ_CP047186.1"/>
</dbReference>
<dbReference type="GO" id="GO:0004081">
    <property type="term" value="F:bis(5'-nucleosyl)-tetraphosphatase (asymmetrical) activity"/>
    <property type="evidence" value="ECO:0007669"/>
    <property type="project" value="TreeGrafter"/>
</dbReference>
<dbReference type="SUPFAM" id="SSF55811">
    <property type="entry name" value="Nudix"/>
    <property type="match status" value="1"/>
</dbReference>
<reference evidence="6" key="3">
    <citation type="submission" date="2019-12" db="EMBL/GenBank/DDBJ databases">
        <title>Complete and draft genome sequences of new strains and members of some known species of the genus Rathayibacter isolated from plants.</title>
        <authorList>
            <person name="Tarlachkov S.V."/>
            <person name="Starodumova I.P."/>
            <person name="Dorofeeva L.V."/>
            <person name="Prisyazhnaya N.V."/>
            <person name="Leyn S."/>
            <person name="Zlamal J."/>
            <person name="Elan M."/>
            <person name="Osterman A.L."/>
            <person name="Nadler S."/>
            <person name="Subbotin S.A."/>
            <person name="Evtushenko L.I."/>
        </authorList>
    </citation>
    <scope>NUCLEOTIDE SEQUENCE [LARGE SCALE GENOMIC DNA]</scope>
    <source>
        <strain evidence="6">VKM Ac-2761</strain>
    </source>
</reference>
<name>A0A162F858_9MICO</name>
<evidence type="ECO:0000259" key="2">
    <source>
        <dbReference type="PROSITE" id="PS51462"/>
    </source>
</evidence>
<dbReference type="EMBL" id="LIIN01000109">
    <property type="protein sequence ID" value="KZX20333.1"/>
    <property type="molecule type" value="Genomic_DNA"/>
</dbReference>
<proteinExistence type="predicted"/>
<organism evidence="3 5">
    <name type="scientific">Rathayibacter tanaceti</name>
    <dbReference type="NCBI Taxonomy" id="1671680"/>
    <lineage>
        <taxon>Bacteria</taxon>
        <taxon>Bacillati</taxon>
        <taxon>Actinomycetota</taxon>
        <taxon>Actinomycetes</taxon>
        <taxon>Micrococcales</taxon>
        <taxon>Microbacteriaceae</taxon>
        <taxon>Rathayibacter</taxon>
    </lineage>
</organism>
<evidence type="ECO:0000313" key="4">
    <source>
        <dbReference type="EMBL" id="QHC55333.1"/>
    </source>
</evidence>
<dbReference type="OrthoDB" id="954553at2"/>
<dbReference type="KEGG" id="rte:GSU10_06585"/>
<evidence type="ECO:0000313" key="6">
    <source>
        <dbReference type="Proteomes" id="UP000465031"/>
    </source>
</evidence>
<evidence type="ECO:0000313" key="5">
    <source>
        <dbReference type="Proteomes" id="UP000076717"/>
    </source>
</evidence>
<dbReference type="GO" id="GO:0006167">
    <property type="term" value="P:AMP biosynthetic process"/>
    <property type="evidence" value="ECO:0007669"/>
    <property type="project" value="TreeGrafter"/>
</dbReference>
<evidence type="ECO:0000313" key="3">
    <source>
        <dbReference type="EMBL" id="KZX20333.1"/>
    </source>
</evidence>
<reference evidence="4" key="2">
    <citation type="submission" date="2019-12" db="EMBL/GenBank/DDBJ databases">
        <title>Complete and Draft Genome Sequences of New Strains and Members of Some Known Species of the Genus Rathayibacter isolated from Plants.</title>
        <authorList>
            <person name="Tarlachkov S.V."/>
            <person name="Starodumova I.P."/>
            <person name="Dorofeeva L.V."/>
            <person name="Prisyazhnaya N.V."/>
            <person name="Leyn S.A."/>
            <person name="Zlamal J.E."/>
            <person name="Elane M.L."/>
            <person name="Osterman A.L."/>
            <person name="Nadler S.A."/>
            <person name="Subbotin S.A."/>
            <person name="Evtushenko L.I."/>
        </authorList>
    </citation>
    <scope>NUCLEOTIDE SEQUENCE</scope>
    <source>
        <strain evidence="4">VKM Ac-2761</strain>
    </source>
</reference>